<dbReference type="EMBL" id="GBRD01018051">
    <property type="protein sequence ID" value="JAG47776.1"/>
    <property type="molecule type" value="Transcribed_RNA"/>
</dbReference>
<proteinExistence type="predicted"/>
<evidence type="ECO:0000313" key="1">
    <source>
        <dbReference type="EMBL" id="JAG47776.1"/>
    </source>
</evidence>
<dbReference type="AlphaFoldDB" id="A0A0K8S3B0"/>
<dbReference type="InterPro" id="IPR036397">
    <property type="entry name" value="RNaseH_sf"/>
</dbReference>
<accession>A0A0K8S3B0</accession>
<dbReference type="PANTHER" id="PTHR47326">
    <property type="entry name" value="TRANSPOSABLE ELEMENT TC3 TRANSPOSASE-LIKE PROTEIN"/>
    <property type="match status" value="1"/>
</dbReference>
<dbReference type="Gene3D" id="3.30.420.10">
    <property type="entry name" value="Ribonuclease H-like superfamily/Ribonuclease H"/>
    <property type="match status" value="1"/>
</dbReference>
<organism evidence="1">
    <name type="scientific">Lygus hesperus</name>
    <name type="common">Western plant bug</name>
    <dbReference type="NCBI Taxonomy" id="30085"/>
    <lineage>
        <taxon>Eukaryota</taxon>
        <taxon>Metazoa</taxon>
        <taxon>Ecdysozoa</taxon>
        <taxon>Arthropoda</taxon>
        <taxon>Hexapoda</taxon>
        <taxon>Insecta</taxon>
        <taxon>Pterygota</taxon>
        <taxon>Neoptera</taxon>
        <taxon>Paraneoptera</taxon>
        <taxon>Hemiptera</taxon>
        <taxon>Heteroptera</taxon>
        <taxon>Panheteroptera</taxon>
        <taxon>Cimicomorpha</taxon>
        <taxon>Miridae</taxon>
        <taxon>Mirini</taxon>
        <taxon>Lygus</taxon>
    </lineage>
</organism>
<feature type="non-terminal residue" evidence="1">
    <location>
        <position position="112"/>
    </location>
</feature>
<sequence length="112" mass="13421">MVSTRWGYSPYRRHQWQFFVGSFLDELSPVSATSTGLPDPLILTHQIFFLWGYLKSKVYIDKPRTLPQLKECIRREINNIPREMMGDAMQNFRRRLDMCIQQDGRHLRDILF</sequence>
<dbReference type="PANTHER" id="PTHR47326:SF1">
    <property type="entry name" value="HTH PSQ-TYPE DOMAIN-CONTAINING PROTEIN"/>
    <property type="match status" value="1"/>
</dbReference>
<reference evidence="1" key="1">
    <citation type="submission" date="2014-09" db="EMBL/GenBank/DDBJ databases">
        <authorList>
            <person name="Magalhaes I.L.F."/>
            <person name="Oliveira U."/>
            <person name="Santos F.R."/>
            <person name="Vidigal T.H.D.A."/>
            <person name="Brescovit A.D."/>
            <person name="Santos A.J."/>
        </authorList>
    </citation>
    <scope>NUCLEOTIDE SEQUENCE</scope>
</reference>
<dbReference type="GO" id="GO:0003676">
    <property type="term" value="F:nucleic acid binding"/>
    <property type="evidence" value="ECO:0007669"/>
    <property type="project" value="InterPro"/>
</dbReference>
<protein>
    <submittedName>
        <fullName evidence="1">Uncharacterized protein</fullName>
    </submittedName>
</protein>
<name>A0A0K8S3B0_LYGHE</name>